<organism evidence="1 2">
    <name type="scientific">Pseudomonas syringae</name>
    <dbReference type="NCBI Taxonomy" id="317"/>
    <lineage>
        <taxon>Bacteria</taxon>
        <taxon>Pseudomonadati</taxon>
        <taxon>Pseudomonadota</taxon>
        <taxon>Gammaproteobacteria</taxon>
        <taxon>Pseudomonadales</taxon>
        <taxon>Pseudomonadaceae</taxon>
        <taxon>Pseudomonas</taxon>
    </lineage>
</organism>
<sequence length="343" mass="36591">MSVVNSALPNLPFFQSQSASQVLSKPAAENPRPPAMEVSAQSAVSTLASIEHEMFVSEGDRFNRDKRGFSKILKKKKVDVPENGKATDASGLLKAGTSNSAGAASKLDAEIAQEQANFKPKDDYASKLGEEKVVEPAPKTFLSTLEIPPSKVNGKIVEDFSSTRLAKADTELAEAVADTKVDLEPVKKKLSDTKKALLTAGVVATVTAVGALVTKGIEKAFTDSPADVVKKGFSETRIVDQLQRDVFGATDMLGRITGAEPVQGSLVWASKTNEERMTCLESITIALEKDFEVLAKNYGIPTSFSTSRSEDPDIAVRAKVIESRLAVITAIGHEVALKIKPTA</sequence>
<proteinExistence type="predicted"/>
<accession>A0A9Q3ZW93</accession>
<gene>
    <name evidence="1" type="ORF">GIW73_24160</name>
</gene>
<evidence type="ECO:0000313" key="1">
    <source>
        <dbReference type="EMBL" id="MCF5066038.1"/>
    </source>
</evidence>
<comment type="caution">
    <text evidence="1">The sequence shown here is derived from an EMBL/GenBank/DDBJ whole genome shotgun (WGS) entry which is preliminary data.</text>
</comment>
<protein>
    <submittedName>
        <fullName evidence="1">Uncharacterized protein</fullName>
    </submittedName>
</protein>
<reference evidence="1" key="1">
    <citation type="submission" date="2019-11" db="EMBL/GenBank/DDBJ databases">
        <title>Epiphytic Pseudomonas syringae from cherry orchards.</title>
        <authorList>
            <person name="Hulin M.T."/>
        </authorList>
    </citation>
    <scope>NUCLEOTIDE SEQUENCE</scope>
    <source>
        <strain evidence="1">PA-6-9A</strain>
    </source>
</reference>
<dbReference type="Proteomes" id="UP000814207">
    <property type="component" value="Unassembled WGS sequence"/>
</dbReference>
<evidence type="ECO:0000313" key="2">
    <source>
        <dbReference type="Proteomes" id="UP000814207"/>
    </source>
</evidence>
<dbReference type="AlphaFoldDB" id="A0A9Q3ZW93"/>
<name>A0A9Q3ZW93_PSESX</name>
<dbReference type="EMBL" id="WKEU01000164">
    <property type="protein sequence ID" value="MCF5066038.1"/>
    <property type="molecule type" value="Genomic_DNA"/>
</dbReference>